<accession>A0AAD2CSG8</accession>
<feature type="compositionally biased region" description="Basic and acidic residues" evidence="1">
    <location>
        <begin position="331"/>
        <end position="352"/>
    </location>
</feature>
<gene>
    <name evidence="4" type="ORF">CYCCA115_LOCUS8330</name>
</gene>
<feature type="region of interest" description="Disordered" evidence="1">
    <location>
        <begin position="207"/>
        <end position="237"/>
    </location>
</feature>
<dbReference type="AlphaFoldDB" id="A0AAD2CSG8"/>
<feature type="chain" id="PRO_5042105395" evidence="3">
    <location>
        <begin position="22"/>
        <end position="485"/>
    </location>
</feature>
<evidence type="ECO:0000256" key="3">
    <source>
        <dbReference type="SAM" id="SignalP"/>
    </source>
</evidence>
<feature type="signal peptide" evidence="3">
    <location>
        <begin position="1"/>
        <end position="21"/>
    </location>
</feature>
<organism evidence="4 5">
    <name type="scientific">Cylindrotheca closterium</name>
    <dbReference type="NCBI Taxonomy" id="2856"/>
    <lineage>
        <taxon>Eukaryota</taxon>
        <taxon>Sar</taxon>
        <taxon>Stramenopiles</taxon>
        <taxon>Ochrophyta</taxon>
        <taxon>Bacillariophyta</taxon>
        <taxon>Bacillariophyceae</taxon>
        <taxon>Bacillariophycidae</taxon>
        <taxon>Bacillariales</taxon>
        <taxon>Bacillariaceae</taxon>
        <taxon>Cylindrotheca</taxon>
    </lineage>
</organism>
<feature type="transmembrane region" description="Helical" evidence="2">
    <location>
        <begin position="286"/>
        <end position="309"/>
    </location>
</feature>
<feature type="region of interest" description="Disordered" evidence="1">
    <location>
        <begin position="326"/>
        <end position="432"/>
    </location>
</feature>
<proteinExistence type="predicted"/>
<name>A0AAD2CSG8_9STRA</name>
<keyword evidence="2" id="KW-1133">Transmembrane helix</keyword>
<evidence type="ECO:0000313" key="5">
    <source>
        <dbReference type="Proteomes" id="UP001295423"/>
    </source>
</evidence>
<keyword evidence="5" id="KW-1185">Reference proteome</keyword>
<dbReference type="Proteomes" id="UP001295423">
    <property type="component" value="Unassembled WGS sequence"/>
</dbReference>
<feature type="compositionally biased region" description="Low complexity" evidence="1">
    <location>
        <begin position="360"/>
        <end position="383"/>
    </location>
</feature>
<reference evidence="4" key="1">
    <citation type="submission" date="2023-08" db="EMBL/GenBank/DDBJ databases">
        <authorList>
            <person name="Audoor S."/>
            <person name="Bilcke G."/>
        </authorList>
    </citation>
    <scope>NUCLEOTIDE SEQUENCE</scope>
</reference>
<feature type="compositionally biased region" description="Basic and acidic residues" evidence="1">
    <location>
        <begin position="412"/>
        <end position="425"/>
    </location>
</feature>
<sequence length="485" mass="53693">MQFHSILHFILLACFVGKSFAQEDDTANNATTQSPTNTIMSPSVAPTRDPFTFRRPLNTVQVRLLGTYSSFKQEELLDSLKILLQNSLYNAMVDYFQVDDESSEQRPFDQQPKVGKSILSIVSLEWTSTRFQVDGDPYMHILQASGFLGFSQYDYVLLHPQTILPLQEKIMAGDNTTNPISLSKLEFSLRRNHLYFQVLQFITVDDPDEEEDAPSQVPTTWEYDDDDDGDGALDGDDDDDEIINNITDLKDNSTINTGSDDYLDRDYDDDYEAKRLKKDSASDKTLVIALIVACTVSTLAFAIFLRFVCIKSNRIKNDRLLRKQSVADVSAGKEKDGIADESERNNEKENKTGDTILTVKSSGTISSAASSPTTSPTNKTNPTDIEGGGDTSANREAAVAPTTEGAQETDDETHFDSAREEEDSKSSASANNWATIIGETTKNPSELTAVGKEPPGWRLPFCSNISPAKKTNSKYFDMGGGLYDL</sequence>
<keyword evidence="2" id="KW-0812">Transmembrane</keyword>
<protein>
    <submittedName>
        <fullName evidence="4">Uncharacterized protein</fullName>
    </submittedName>
</protein>
<comment type="caution">
    <text evidence="4">The sequence shown here is derived from an EMBL/GenBank/DDBJ whole genome shotgun (WGS) entry which is preliminary data.</text>
</comment>
<evidence type="ECO:0000256" key="2">
    <source>
        <dbReference type="SAM" id="Phobius"/>
    </source>
</evidence>
<keyword evidence="2" id="KW-0472">Membrane</keyword>
<keyword evidence="3" id="KW-0732">Signal</keyword>
<evidence type="ECO:0000313" key="4">
    <source>
        <dbReference type="EMBL" id="CAJ1943219.1"/>
    </source>
</evidence>
<feature type="compositionally biased region" description="Acidic residues" evidence="1">
    <location>
        <begin position="222"/>
        <end position="237"/>
    </location>
</feature>
<dbReference type="EMBL" id="CAKOGP040001113">
    <property type="protein sequence ID" value="CAJ1943219.1"/>
    <property type="molecule type" value="Genomic_DNA"/>
</dbReference>
<evidence type="ECO:0000256" key="1">
    <source>
        <dbReference type="SAM" id="MobiDB-lite"/>
    </source>
</evidence>